<accession>A0A0U1NTG9</accession>
<keyword evidence="1" id="KW-1133">Transmembrane helix</keyword>
<dbReference type="InterPro" id="IPR003848">
    <property type="entry name" value="DUF218"/>
</dbReference>
<dbReference type="STRING" id="1499688.BN000_00926"/>
<dbReference type="AlphaFoldDB" id="A0A0U1NTG9"/>
<evidence type="ECO:0000313" key="4">
    <source>
        <dbReference type="Proteomes" id="UP000199087"/>
    </source>
</evidence>
<gene>
    <name evidence="3" type="ORF">BN000_00926</name>
</gene>
<dbReference type="GO" id="GO:0005886">
    <property type="term" value="C:plasma membrane"/>
    <property type="evidence" value="ECO:0007669"/>
    <property type="project" value="TreeGrafter"/>
</dbReference>
<dbReference type="CDD" id="cd06259">
    <property type="entry name" value="YdcF-like"/>
    <property type="match status" value="1"/>
</dbReference>
<evidence type="ECO:0000313" key="3">
    <source>
        <dbReference type="EMBL" id="CRK81032.1"/>
    </source>
</evidence>
<dbReference type="Pfam" id="PF02698">
    <property type="entry name" value="DUF218"/>
    <property type="match status" value="1"/>
</dbReference>
<protein>
    <submittedName>
        <fullName evidence="3">Putative cytoplasmic protein</fullName>
    </submittedName>
</protein>
<feature type="domain" description="DUF218" evidence="2">
    <location>
        <begin position="42"/>
        <end position="181"/>
    </location>
</feature>
<feature type="transmembrane region" description="Helical" evidence="1">
    <location>
        <begin position="7"/>
        <end position="27"/>
    </location>
</feature>
<dbReference type="Proteomes" id="UP000199087">
    <property type="component" value="Unassembled WGS sequence"/>
</dbReference>
<dbReference type="OrthoDB" id="9782395at2"/>
<evidence type="ECO:0000256" key="1">
    <source>
        <dbReference type="SAM" id="Phobius"/>
    </source>
</evidence>
<keyword evidence="4" id="KW-1185">Reference proteome</keyword>
<dbReference type="PANTHER" id="PTHR30336:SF4">
    <property type="entry name" value="ENVELOPE BIOGENESIS FACTOR ELYC"/>
    <property type="match status" value="1"/>
</dbReference>
<dbReference type="Gene3D" id="3.40.50.620">
    <property type="entry name" value="HUPs"/>
    <property type="match status" value="1"/>
</dbReference>
<dbReference type="GO" id="GO:0043164">
    <property type="term" value="P:Gram-negative-bacterium-type cell wall biogenesis"/>
    <property type="evidence" value="ECO:0007669"/>
    <property type="project" value="TreeGrafter"/>
</dbReference>
<dbReference type="GO" id="GO:0000270">
    <property type="term" value="P:peptidoglycan metabolic process"/>
    <property type="evidence" value="ECO:0007669"/>
    <property type="project" value="TreeGrafter"/>
</dbReference>
<evidence type="ECO:0000259" key="2">
    <source>
        <dbReference type="Pfam" id="PF02698"/>
    </source>
</evidence>
<dbReference type="PANTHER" id="PTHR30336">
    <property type="entry name" value="INNER MEMBRANE PROTEIN, PROBABLE PERMEASE"/>
    <property type="match status" value="1"/>
</dbReference>
<sequence>MKNKKKILFTLGIIVGIGLIYLVFLQVKISQYSHLEPPKNADYVIILGAKVNGKVPSLVLQSRIDAAAKYLTENKNTIAIASGGKGSGEDISEAEAIKNELMKKGIDESRVIMENRSTNTVENIEFSKKLIPKNAKSGIVVTNTFHMYRSLSIAHDQGLTLSGLPAETPANAVIKSYSREYLAITKYYLQKLFSVGVF</sequence>
<keyword evidence="1" id="KW-0812">Transmembrane</keyword>
<organism evidence="3 4">
    <name type="scientific">Neobacillus massiliamazoniensis</name>
    <dbReference type="NCBI Taxonomy" id="1499688"/>
    <lineage>
        <taxon>Bacteria</taxon>
        <taxon>Bacillati</taxon>
        <taxon>Bacillota</taxon>
        <taxon>Bacilli</taxon>
        <taxon>Bacillales</taxon>
        <taxon>Bacillaceae</taxon>
        <taxon>Neobacillus</taxon>
    </lineage>
</organism>
<proteinExistence type="predicted"/>
<reference evidence="4" key="1">
    <citation type="submission" date="2015-05" db="EMBL/GenBank/DDBJ databases">
        <authorList>
            <person name="Urmite Genomes"/>
        </authorList>
    </citation>
    <scope>NUCLEOTIDE SEQUENCE [LARGE SCALE GENOMIC DNA]</scope>
    <source>
        <strain evidence="4">LF1</strain>
    </source>
</reference>
<dbReference type="RefSeq" id="WP_090631477.1">
    <property type="nucleotide sequence ID" value="NZ_CVRB01000001.1"/>
</dbReference>
<dbReference type="EMBL" id="CVRB01000001">
    <property type="protein sequence ID" value="CRK81032.1"/>
    <property type="molecule type" value="Genomic_DNA"/>
</dbReference>
<dbReference type="InterPro" id="IPR014729">
    <property type="entry name" value="Rossmann-like_a/b/a_fold"/>
</dbReference>
<name>A0A0U1NTG9_9BACI</name>
<keyword evidence="1" id="KW-0472">Membrane</keyword>
<dbReference type="InterPro" id="IPR051599">
    <property type="entry name" value="Cell_Envelope_Assoc"/>
</dbReference>